<evidence type="ECO:0000313" key="2">
    <source>
        <dbReference type="EMBL" id="DAF89375.1"/>
    </source>
</evidence>
<evidence type="ECO:0000259" key="1">
    <source>
        <dbReference type="Pfam" id="PF21703"/>
    </source>
</evidence>
<dbReference type="Pfam" id="PF21703">
    <property type="entry name" value="Gp10A-like"/>
    <property type="match status" value="1"/>
</dbReference>
<reference evidence="2" key="1">
    <citation type="journal article" date="2021" name="Proc. Natl. Acad. Sci. U.S.A.">
        <title>A Catalog of Tens of Thousands of Viruses from Human Metagenomes Reveals Hidden Associations with Chronic Diseases.</title>
        <authorList>
            <person name="Tisza M.J."/>
            <person name="Buck C.B."/>
        </authorList>
    </citation>
    <scope>NUCLEOTIDE SEQUENCE</scope>
    <source>
        <strain evidence="2">Ct2KA10</strain>
    </source>
</reference>
<dbReference type="EMBL" id="BK016009">
    <property type="protein sequence ID" value="DAF89375.1"/>
    <property type="molecule type" value="Genomic_DNA"/>
</dbReference>
<name>A0A8S5U4J6_9CAUD</name>
<dbReference type="InterPro" id="IPR049301">
    <property type="entry name" value="Capsid_Gp10A/Gp10B-like_dom"/>
</dbReference>
<accession>A0A8S5U4J6</accession>
<feature type="domain" description="Capsid Gp10A/Gp10B-like" evidence="1">
    <location>
        <begin position="56"/>
        <end position="321"/>
    </location>
</feature>
<sequence length="329" mass="35009">MALTNISQPGLNQGQADALAGFLKVFSGEVISAFERSSLAVNNHLMRTISSGKSASFPVMGRAKAAYLGAGQSLDEIREAIPHNEKIIGIDGLLTSDQMVTDIYEAMSHFDVRNEYSKQMGEALAVSADGAILAEIAKLAVEQKENITGLGKGVILDKKIDATDLGITEAEGKMIVQMLLELKAKFSNQYVPATERYVYMKPDGVAALVASWNAINRDFGAVGTLVDGNITKIAGFNIIEVPHLTDGGADGTHVLRSGTAHDFPSLYKDKCVFVAAHHTAVGTVKLKDLAVETGRRIEYQATQLVAKYSMGHGGLRPEATAIGCISAKG</sequence>
<organism evidence="2">
    <name type="scientific">Caudovirales sp. ct2KA10</name>
    <dbReference type="NCBI Taxonomy" id="2825757"/>
    <lineage>
        <taxon>Viruses</taxon>
        <taxon>Duplodnaviria</taxon>
        <taxon>Heunggongvirae</taxon>
        <taxon>Uroviricota</taxon>
        <taxon>Caudoviricetes</taxon>
    </lineage>
</organism>
<protein>
    <submittedName>
        <fullName evidence="2">Major capsid protein</fullName>
    </submittedName>
</protein>
<proteinExistence type="predicted"/>